<proteinExistence type="predicted"/>
<feature type="transmembrane region" description="Helical" evidence="1">
    <location>
        <begin position="6"/>
        <end position="22"/>
    </location>
</feature>
<evidence type="ECO:0000313" key="2">
    <source>
        <dbReference type="EMBL" id="KAF3885408.1"/>
    </source>
</evidence>
<evidence type="ECO:0000313" key="4">
    <source>
        <dbReference type="Proteomes" id="UP000029738"/>
    </source>
</evidence>
<evidence type="ECO:0000313" key="3">
    <source>
        <dbReference type="EMBL" id="KIE08907.1"/>
    </source>
</evidence>
<dbReference type="Proteomes" id="UP000029738">
    <property type="component" value="Unassembled WGS sequence"/>
</dbReference>
<feature type="transmembrane region" description="Helical" evidence="1">
    <location>
        <begin position="59"/>
        <end position="77"/>
    </location>
</feature>
<accession>A0A0C1N2V0</accession>
<name>A0A0C1N2V0_9CYAN</name>
<protein>
    <submittedName>
        <fullName evidence="3">Uncharacterized protein</fullName>
    </submittedName>
</protein>
<keyword evidence="1" id="KW-0812">Transmembrane</keyword>
<dbReference type="RefSeq" id="WP_038072196.1">
    <property type="nucleotide sequence ID" value="NZ_JHEG04000001.1"/>
</dbReference>
<evidence type="ECO:0000256" key="1">
    <source>
        <dbReference type="SAM" id="Phobius"/>
    </source>
</evidence>
<keyword evidence="1" id="KW-1133">Transmembrane helix</keyword>
<feature type="transmembrane region" description="Helical" evidence="1">
    <location>
        <begin position="89"/>
        <end position="115"/>
    </location>
</feature>
<gene>
    <name evidence="3" type="ORF">DA73_0230920</name>
    <name evidence="2" type="ORF">DA73_0400008020</name>
</gene>
<dbReference type="EMBL" id="JHEG02000058">
    <property type="protein sequence ID" value="KIE08907.1"/>
    <property type="molecule type" value="Genomic_DNA"/>
</dbReference>
<keyword evidence="1" id="KW-0472">Membrane</keyword>
<keyword evidence="4" id="KW-1185">Reference proteome</keyword>
<comment type="caution">
    <text evidence="3">The sequence shown here is derived from an EMBL/GenBank/DDBJ whole genome shotgun (WGS) entry which is preliminary data.</text>
</comment>
<sequence length="156" mass="18473">MNQLYWLIVITLLYLGFSWLRHRYLPQTSWIREVATLRKPLLNQQNLTRAQIWGNSLDFLKLGFVEMSVYLVLNYLTSPMTESGSQEPVVLFVQFILFVLFAVSCFGLGFGLYLIRNLLYWQIFEFVIPSLRRIFQSKYFQSQSTSPSLDLPREWV</sequence>
<dbReference type="AlphaFoldDB" id="A0A0C1N2V0"/>
<reference evidence="2" key="2">
    <citation type="submission" date="2019-11" db="EMBL/GenBank/DDBJ databases">
        <title>Improved Assembly of Tolypothrix boutellei genome.</title>
        <authorList>
            <person name="Sarangi A.N."/>
            <person name="Mukherjee M."/>
            <person name="Ghosh S."/>
            <person name="Singh D."/>
            <person name="Das A."/>
            <person name="Kant S."/>
            <person name="Prusty A."/>
            <person name="Tripathy S."/>
        </authorList>
    </citation>
    <scope>NUCLEOTIDE SEQUENCE</scope>
    <source>
        <strain evidence="2">VB521301</strain>
    </source>
</reference>
<dbReference type="EMBL" id="JHEG04000001">
    <property type="protein sequence ID" value="KAF3885408.1"/>
    <property type="molecule type" value="Genomic_DNA"/>
</dbReference>
<reference evidence="3" key="1">
    <citation type="journal article" date="2015" name="Genome Announc.">
        <title>Draft Genome Sequence of Tolypothrix boutellei Strain VB521301.</title>
        <authorList>
            <person name="Chandrababunaidu M.M."/>
            <person name="Singh D."/>
            <person name="Sen D."/>
            <person name="Bhan S."/>
            <person name="Das S."/>
            <person name="Gupta A."/>
            <person name="Adhikary S.P."/>
            <person name="Tripathy S."/>
        </authorList>
    </citation>
    <scope>NUCLEOTIDE SEQUENCE</scope>
    <source>
        <strain evidence="3">VB521301</strain>
    </source>
</reference>
<organism evidence="3">
    <name type="scientific">Tolypothrix bouteillei VB521301</name>
    <dbReference type="NCBI Taxonomy" id="1479485"/>
    <lineage>
        <taxon>Bacteria</taxon>
        <taxon>Bacillati</taxon>
        <taxon>Cyanobacteriota</taxon>
        <taxon>Cyanophyceae</taxon>
        <taxon>Nostocales</taxon>
        <taxon>Tolypothrichaceae</taxon>
        <taxon>Tolypothrix</taxon>
    </lineage>
</organism>